<dbReference type="AlphaFoldDB" id="A0A540VUN9"/>
<comment type="caution">
    <text evidence="2">The sequence shown here is derived from an EMBL/GenBank/DDBJ whole genome shotgun (WGS) entry which is preliminary data.</text>
</comment>
<name>A0A540VUN9_9GAMM</name>
<dbReference type="Gene3D" id="3.30.70.1520">
    <property type="entry name" value="Heterotetrameric sarcosine oxidase"/>
    <property type="match status" value="1"/>
</dbReference>
<dbReference type="Proteomes" id="UP000315400">
    <property type="component" value="Unassembled WGS sequence"/>
</dbReference>
<evidence type="ECO:0000256" key="1">
    <source>
        <dbReference type="SAM" id="MobiDB-lite"/>
    </source>
</evidence>
<evidence type="ECO:0000313" key="2">
    <source>
        <dbReference type="EMBL" id="TQF00475.1"/>
    </source>
</evidence>
<gene>
    <name evidence="2" type="ORF">FKY71_03325</name>
</gene>
<dbReference type="Gene3D" id="3.30.1360.120">
    <property type="entry name" value="Probable tRNA modification gtpase trme, domain 1"/>
    <property type="match status" value="1"/>
</dbReference>
<dbReference type="InterPro" id="IPR007375">
    <property type="entry name" value="SoxG"/>
</dbReference>
<organism evidence="2 3">
    <name type="scientific">Spiribacter salinus</name>
    <dbReference type="NCBI Taxonomy" id="1335746"/>
    <lineage>
        <taxon>Bacteria</taxon>
        <taxon>Pseudomonadati</taxon>
        <taxon>Pseudomonadota</taxon>
        <taxon>Gammaproteobacteria</taxon>
        <taxon>Chromatiales</taxon>
        <taxon>Ectothiorhodospiraceae</taxon>
        <taxon>Spiribacter</taxon>
    </lineage>
</organism>
<feature type="compositionally biased region" description="Low complexity" evidence="1">
    <location>
        <begin position="1"/>
        <end position="21"/>
    </location>
</feature>
<dbReference type="EMBL" id="VIFK01000012">
    <property type="protein sequence ID" value="TQF00475.1"/>
    <property type="molecule type" value="Genomic_DNA"/>
</dbReference>
<evidence type="ECO:0008006" key="4">
    <source>
        <dbReference type="Google" id="ProtNLM"/>
    </source>
</evidence>
<protein>
    <recommendedName>
        <fullName evidence="4">Sarcosine oxidase subunit gamma</fullName>
    </recommendedName>
</protein>
<dbReference type="SUPFAM" id="SSF103025">
    <property type="entry name" value="Folate-binding domain"/>
    <property type="match status" value="1"/>
</dbReference>
<feature type="compositionally biased region" description="Basic and acidic residues" evidence="1">
    <location>
        <begin position="22"/>
        <end position="43"/>
    </location>
</feature>
<evidence type="ECO:0000313" key="3">
    <source>
        <dbReference type="Proteomes" id="UP000315400"/>
    </source>
</evidence>
<proteinExistence type="predicted"/>
<dbReference type="Pfam" id="PF04268">
    <property type="entry name" value="SoxG"/>
    <property type="match status" value="1"/>
</dbReference>
<sequence length="213" mass="22799">MPGTSTRAAFRSRLLARSSTTPKERGRMSDLKPEGALDGRTLKESGIQVTAGPRTPRFNVRGQSTAVSAVLEPLLGVVAPTTPNTVHRGEKGRVDWLGPDEWLVAPAPDSGPSADALHAAAGAQGIALVEVSDGLVTIHLSGPRAPELLRAGMPYDLRALVEGTCAQTRLAQASVIIAREADARWQLMVRRSMADYVWRWLDAALLRLTPNPV</sequence>
<feature type="region of interest" description="Disordered" evidence="1">
    <location>
        <begin position="1"/>
        <end position="46"/>
    </location>
</feature>
<dbReference type="InterPro" id="IPR027266">
    <property type="entry name" value="TrmE/GcvT-like"/>
</dbReference>
<reference evidence="2 3" key="1">
    <citation type="submission" date="2019-06" db="EMBL/GenBank/DDBJ databases">
        <title>Metagenome assembled Genome of Spiribacter salinus SL48-SHIP from the microbial mat of Salt Lake 48 (Novosibirsk region, Russia).</title>
        <authorList>
            <person name="Shipova A."/>
            <person name="Rozanov A.S."/>
            <person name="Bryanskaya A.V."/>
            <person name="Peltek S.E."/>
        </authorList>
    </citation>
    <scope>NUCLEOTIDE SEQUENCE [LARGE SCALE GENOMIC DNA]</scope>
    <source>
        <strain evidence="2">SL48-SHIP-2</strain>
    </source>
</reference>
<dbReference type="STRING" id="1260251.SPISAL_00875"/>
<accession>A0A540VUN9</accession>